<reference evidence="5" key="2">
    <citation type="journal article" date="2022" name="Microbiol. Resour. Announc.">
        <title>Metagenome Sequencing to Explore Phylogenomics of Terrestrial Cyanobacteria.</title>
        <authorList>
            <person name="Ward R.D."/>
            <person name="Stajich J.E."/>
            <person name="Johansen J.R."/>
            <person name="Huntemann M."/>
            <person name="Clum A."/>
            <person name="Foster B."/>
            <person name="Foster B."/>
            <person name="Roux S."/>
            <person name="Palaniappan K."/>
            <person name="Varghese N."/>
            <person name="Mukherjee S."/>
            <person name="Reddy T.B.K."/>
            <person name="Daum C."/>
            <person name="Copeland A."/>
            <person name="Chen I.A."/>
            <person name="Ivanova N.N."/>
            <person name="Kyrpides N.C."/>
            <person name="Shapiro N."/>
            <person name="Eloe-Fadrosh E.A."/>
            <person name="Pietrasiak N."/>
        </authorList>
    </citation>
    <scope>NUCLEOTIDE SEQUENCE</scope>
    <source>
        <strain evidence="5">GSE-TBD4-15B</strain>
    </source>
</reference>
<evidence type="ECO:0000313" key="6">
    <source>
        <dbReference type="Proteomes" id="UP000707356"/>
    </source>
</evidence>
<dbReference type="InterPro" id="IPR018060">
    <property type="entry name" value="HTH_AraC"/>
</dbReference>
<sequence>MAILPTSETSLLLSSQDIDWQGIRLEYHHKPQGEDSSLALKQWHLLCIETTQRSCGARKWMDHQFQKRPIIHGDVFLLPEQVQFRECFEGAIDYILLYLKADWVASVAQDVIDPARIEILPHFPQPDPFIYQTGLLLKSAIETQSRLNQLYGESLALALAAHLLQHYAGEKTSQKLLQPLVQPASKLSEAIEYIRSHCDQNLSLSELANQAQMSLHYFARSFKQTVGISPHQYLIRCRIERAKALLRQNELSIGEIAQCTGFTDQSHLSRHFK</sequence>
<dbReference type="PROSITE" id="PS01124">
    <property type="entry name" value="HTH_ARAC_FAMILY_2"/>
    <property type="match status" value="1"/>
</dbReference>
<dbReference type="Proteomes" id="UP000707356">
    <property type="component" value="Unassembled WGS sequence"/>
</dbReference>
<dbReference type="PANTHER" id="PTHR46796">
    <property type="entry name" value="HTH-TYPE TRANSCRIPTIONAL ACTIVATOR RHAS-RELATED"/>
    <property type="match status" value="1"/>
</dbReference>
<dbReference type="SMART" id="SM00342">
    <property type="entry name" value="HTH_ARAC"/>
    <property type="match status" value="1"/>
</dbReference>
<feature type="non-terminal residue" evidence="5">
    <location>
        <position position="273"/>
    </location>
</feature>
<proteinExistence type="predicted"/>
<evidence type="ECO:0000256" key="3">
    <source>
        <dbReference type="ARBA" id="ARBA00023163"/>
    </source>
</evidence>
<comment type="caution">
    <text evidence="5">The sequence shown here is derived from an EMBL/GenBank/DDBJ whole genome shotgun (WGS) entry which is preliminary data.</text>
</comment>
<keyword evidence="1" id="KW-0805">Transcription regulation</keyword>
<dbReference type="PANTHER" id="PTHR46796:SF6">
    <property type="entry name" value="ARAC SUBFAMILY"/>
    <property type="match status" value="1"/>
</dbReference>
<evidence type="ECO:0000256" key="2">
    <source>
        <dbReference type="ARBA" id="ARBA00023125"/>
    </source>
</evidence>
<dbReference type="SUPFAM" id="SSF46689">
    <property type="entry name" value="Homeodomain-like"/>
    <property type="match status" value="2"/>
</dbReference>
<dbReference type="GO" id="GO:0003700">
    <property type="term" value="F:DNA-binding transcription factor activity"/>
    <property type="evidence" value="ECO:0007669"/>
    <property type="project" value="InterPro"/>
</dbReference>
<keyword evidence="3" id="KW-0804">Transcription</keyword>
<dbReference type="InterPro" id="IPR009057">
    <property type="entry name" value="Homeodomain-like_sf"/>
</dbReference>
<evidence type="ECO:0000256" key="1">
    <source>
        <dbReference type="ARBA" id="ARBA00023015"/>
    </source>
</evidence>
<protein>
    <submittedName>
        <fullName evidence="5">Helix-turn-helix transcriptional regulator</fullName>
    </submittedName>
</protein>
<dbReference type="InterPro" id="IPR050204">
    <property type="entry name" value="AraC_XylS_family_regulators"/>
</dbReference>
<feature type="domain" description="HTH araC/xylS-type" evidence="4">
    <location>
        <begin position="188"/>
        <end position="273"/>
    </location>
</feature>
<dbReference type="Gene3D" id="1.10.10.60">
    <property type="entry name" value="Homeodomain-like"/>
    <property type="match status" value="2"/>
</dbReference>
<evidence type="ECO:0000313" key="5">
    <source>
        <dbReference type="EMBL" id="MBW4465194.1"/>
    </source>
</evidence>
<reference evidence="5" key="1">
    <citation type="submission" date="2021-05" db="EMBL/GenBank/DDBJ databases">
        <authorList>
            <person name="Pietrasiak N."/>
            <person name="Ward R."/>
            <person name="Stajich J.E."/>
            <person name="Kurbessoian T."/>
        </authorList>
    </citation>
    <scope>NUCLEOTIDE SEQUENCE</scope>
    <source>
        <strain evidence="5">GSE-TBD4-15B</strain>
    </source>
</reference>
<gene>
    <name evidence="5" type="ORF">KME07_07095</name>
</gene>
<dbReference type="GO" id="GO:0043565">
    <property type="term" value="F:sequence-specific DNA binding"/>
    <property type="evidence" value="ECO:0007669"/>
    <property type="project" value="InterPro"/>
</dbReference>
<organism evidence="5 6">
    <name type="scientific">Pegethrix bostrychoides GSE-TBD4-15B</name>
    <dbReference type="NCBI Taxonomy" id="2839662"/>
    <lineage>
        <taxon>Bacteria</taxon>
        <taxon>Bacillati</taxon>
        <taxon>Cyanobacteriota</taxon>
        <taxon>Cyanophyceae</taxon>
        <taxon>Oculatellales</taxon>
        <taxon>Oculatellaceae</taxon>
        <taxon>Pegethrix</taxon>
    </lineage>
</organism>
<dbReference type="EMBL" id="JAHHHV010000034">
    <property type="protein sequence ID" value="MBW4465194.1"/>
    <property type="molecule type" value="Genomic_DNA"/>
</dbReference>
<name>A0A951U3Z6_9CYAN</name>
<accession>A0A951U3Z6</accession>
<evidence type="ECO:0000259" key="4">
    <source>
        <dbReference type="PROSITE" id="PS01124"/>
    </source>
</evidence>
<dbReference type="AlphaFoldDB" id="A0A951U3Z6"/>
<keyword evidence="2" id="KW-0238">DNA-binding</keyword>
<dbReference type="Pfam" id="PF12833">
    <property type="entry name" value="HTH_18"/>
    <property type="match status" value="1"/>
</dbReference>